<dbReference type="Proteomes" id="UP000175971">
    <property type="component" value="Unassembled WGS sequence"/>
</dbReference>
<proteinExistence type="predicted"/>
<protein>
    <submittedName>
        <fullName evidence="2">Uncharacterized protein</fullName>
    </submittedName>
</protein>
<dbReference type="AlphaFoldDB" id="A0A1E7LUA9"/>
<organism evidence="2 3">
    <name type="scientific">Streptomyces nanshensis</name>
    <dbReference type="NCBI Taxonomy" id="518642"/>
    <lineage>
        <taxon>Bacteria</taxon>
        <taxon>Bacillati</taxon>
        <taxon>Actinomycetota</taxon>
        <taxon>Actinomycetes</taxon>
        <taxon>Kitasatosporales</taxon>
        <taxon>Streptomycetaceae</taxon>
        <taxon>Streptomyces</taxon>
    </lineage>
</organism>
<feature type="non-terminal residue" evidence="2">
    <location>
        <position position="103"/>
    </location>
</feature>
<comment type="caution">
    <text evidence="2">The sequence shown here is derived from an EMBL/GenBank/DDBJ whole genome shotgun (WGS) entry which is preliminary data.</text>
</comment>
<feature type="region of interest" description="Disordered" evidence="1">
    <location>
        <begin position="20"/>
        <end position="46"/>
    </location>
</feature>
<evidence type="ECO:0000313" key="3">
    <source>
        <dbReference type="Proteomes" id="UP000175971"/>
    </source>
</evidence>
<sequence>ARDAPTAAPRLSASASIRGKFSAPFTPRPPETTIAASVSSGRPVDSRGVRATTFVPVAAAPNDTARASTAPAAAAGSTGAEFGFTVITGTPLETRDFVVKDAA</sequence>
<gene>
    <name evidence="2" type="ORF">AN221_15405</name>
</gene>
<accession>A0A1E7LUA9</accession>
<keyword evidence="3" id="KW-1185">Reference proteome</keyword>
<feature type="non-terminal residue" evidence="2">
    <location>
        <position position="1"/>
    </location>
</feature>
<reference evidence="2 3" key="1">
    <citation type="journal article" date="2016" name="Front. Microbiol.">
        <title>Comparative Genomics Analysis of Streptomyces Species Reveals Their Adaptation to the Marine Environment and Their Diversity at the Genomic Level.</title>
        <authorList>
            <person name="Tian X."/>
            <person name="Zhang Z."/>
            <person name="Yang T."/>
            <person name="Chen M."/>
            <person name="Li J."/>
            <person name="Chen F."/>
            <person name="Yang J."/>
            <person name="Li W."/>
            <person name="Zhang B."/>
            <person name="Zhang Z."/>
            <person name="Wu J."/>
            <person name="Zhang C."/>
            <person name="Long L."/>
            <person name="Xiao J."/>
        </authorList>
    </citation>
    <scope>NUCLEOTIDE SEQUENCE [LARGE SCALE GENOMIC DNA]</scope>
    <source>
        <strain evidence="2 3">SCSIO M10372</strain>
    </source>
</reference>
<dbReference type="EMBL" id="LJGZ01000046">
    <property type="protein sequence ID" value="OEV19819.1"/>
    <property type="molecule type" value="Genomic_DNA"/>
</dbReference>
<evidence type="ECO:0000256" key="1">
    <source>
        <dbReference type="SAM" id="MobiDB-lite"/>
    </source>
</evidence>
<evidence type="ECO:0000313" key="2">
    <source>
        <dbReference type="EMBL" id="OEV19819.1"/>
    </source>
</evidence>
<name>A0A1E7LUA9_9ACTN</name>